<sequence length="1064" mass="117590">MTHHDYDLSEANFDDVLITRRDFVRLSAAVGGVLALPGNATADIEDETMTDEYEYVVNHTPDDYPVPTVIRFEDESGFDDLFDLDLDIELDDNWILEEPPTAYAQLTTASVEEVLEIPTADELSYTPGSNPFWRLGHYPLGVFPAPHRAVDFIDYEQMISGMEYLESEHQDRLNFYALADGDNPHDVEFGTSPGHHNQLTDRHDPKDLHVAEITNDIDEIRGTEAFENRQKVMFEASIHGLERAGPEACYRFIERILTGREQEFERLLDDCVLIILSCNPDGWVARDPQYDSGWQTGGPGATHPRVPAAPLHERGNAEVYDTNRQYPTVGWIDPSHHPGEPNEDRWAEDNPHDIISKVPDAMGVVEHFRGYENLTHGADLHAMFWNSDFILGLINQIEYTQDEFHDLYEMNRTLEANLEEAMDDWETLAEVQEEATGKFNPEVLMPVLPETAYDYSTIWDTIGYTITGGLIGFMGASEDQGGLDVTTMAFEMAYSHMIGGNVYNPELADKWVTGYIAAMKTMTDYALRDVDSEVVTRDDEPTEIAYVTTDELTRSSDDLSFMQDDATASAETELASTEHELVVDAESTEMLTFDVADSLHTLSVHAHAPHGLVDVVLRNSSGNEVRSYRPSTFNGDGHHHIPPMVVKEPTGGEWSLEVESLMAEQATELHAHVGTLQSTGEHPDPRDALGFEQEAYEVTPLAFFDDLEAENELLTTVALTPEEVAESGVDADHLVVVHDDRGDDPAGYVAAIDNYVESGGNLVLTDTGLHLLGDIETVPDVGADDVVDDTFGVSHLEEKTDDHPLLTDTRPIQRMTWKVAPLGYPYADDAPMTLVDAEAFEASSGTVAGTTDGLASCGSILTDPEGWGGIHTIGGLLPPASQQELHPFGLKNYVLSYFGFTVLVNALGMEQRRFVDGKVVRTIGDREQGPAFAVEGRREDSGSTFTGGQTNRTELDVQATEPVIVRDTVPENWTVDEAFGDLEATAAADGDGTHVYFGLEETKSVYEELTHFAEAPDDLLETGEYTFGPIAVSRDTDDDGTLTDREWTTIAGTDRTVTVVAEDI</sequence>
<keyword evidence="1" id="KW-0175">Coiled coil</keyword>
<dbReference type="EMBL" id="JAOPJZ010000006">
    <property type="protein sequence ID" value="MCU4752297.1"/>
    <property type="molecule type" value="Genomic_DNA"/>
</dbReference>
<dbReference type="AlphaFoldDB" id="A0AAP2Z7V2"/>
<organism evidence="3 4">
    <name type="scientific">Natronosalvus hydrolyticus</name>
    <dbReference type="NCBI Taxonomy" id="2979988"/>
    <lineage>
        <taxon>Archaea</taxon>
        <taxon>Methanobacteriati</taxon>
        <taxon>Methanobacteriota</taxon>
        <taxon>Stenosarchaea group</taxon>
        <taxon>Halobacteria</taxon>
        <taxon>Halobacteriales</taxon>
        <taxon>Natrialbaceae</taxon>
        <taxon>Natronosalvus</taxon>
    </lineage>
</organism>
<dbReference type="Pfam" id="PF00246">
    <property type="entry name" value="Peptidase_M14"/>
    <property type="match status" value="1"/>
</dbReference>
<gene>
    <name evidence="3" type="ORF">OB919_09905</name>
</gene>
<dbReference type="Gene3D" id="3.40.630.10">
    <property type="entry name" value="Zn peptidases"/>
    <property type="match status" value="1"/>
</dbReference>
<dbReference type="GO" id="GO:0008270">
    <property type="term" value="F:zinc ion binding"/>
    <property type="evidence" value="ECO:0007669"/>
    <property type="project" value="InterPro"/>
</dbReference>
<dbReference type="InterPro" id="IPR000834">
    <property type="entry name" value="Peptidase_M14"/>
</dbReference>
<keyword evidence="4" id="KW-1185">Reference proteome</keyword>
<evidence type="ECO:0000313" key="4">
    <source>
        <dbReference type="Proteomes" id="UP001321047"/>
    </source>
</evidence>
<protein>
    <submittedName>
        <fullName evidence="3">M14 family metallopeptidase</fullName>
    </submittedName>
</protein>
<dbReference type="SUPFAM" id="SSF53187">
    <property type="entry name" value="Zn-dependent exopeptidases"/>
    <property type="match status" value="1"/>
</dbReference>
<dbReference type="InterPro" id="IPR006311">
    <property type="entry name" value="TAT_signal"/>
</dbReference>
<reference evidence="3 4" key="1">
    <citation type="submission" date="2022-09" db="EMBL/GenBank/DDBJ databases">
        <title>Enrichment on poylsaccharides allowed isolation of novel metabolic and taxonomic groups of Haloarchaea.</title>
        <authorList>
            <person name="Sorokin D.Y."/>
            <person name="Elcheninov A.G."/>
            <person name="Khizhniak T.V."/>
            <person name="Kolganova T.V."/>
            <person name="Kublanov I.V."/>
        </authorList>
    </citation>
    <scope>NUCLEOTIDE SEQUENCE [LARGE SCALE GENOMIC DNA]</scope>
    <source>
        <strain evidence="3 4">AArc-curdl1</strain>
    </source>
</reference>
<accession>A0AAP2Z7V2</accession>
<dbReference type="RefSeq" id="WP_342808639.1">
    <property type="nucleotide sequence ID" value="NZ_JAOPJZ010000006.1"/>
</dbReference>
<evidence type="ECO:0000313" key="3">
    <source>
        <dbReference type="EMBL" id="MCU4752297.1"/>
    </source>
</evidence>
<comment type="caution">
    <text evidence="3">The sequence shown here is derived from an EMBL/GenBank/DDBJ whole genome shotgun (WGS) entry which is preliminary data.</text>
</comment>
<dbReference type="PROSITE" id="PS51318">
    <property type="entry name" value="TAT"/>
    <property type="match status" value="1"/>
</dbReference>
<proteinExistence type="predicted"/>
<name>A0AAP2Z7V2_9EURY</name>
<feature type="coiled-coil region" evidence="1">
    <location>
        <begin position="404"/>
        <end position="435"/>
    </location>
</feature>
<dbReference type="GO" id="GO:0006508">
    <property type="term" value="P:proteolysis"/>
    <property type="evidence" value="ECO:0007669"/>
    <property type="project" value="InterPro"/>
</dbReference>
<feature type="domain" description="Peptidase M14" evidence="2">
    <location>
        <begin position="207"/>
        <end position="456"/>
    </location>
</feature>
<dbReference type="GO" id="GO:0004181">
    <property type="term" value="F:metallocarboxypeptidase activity"/>
    <property type="evidence" value="ECO:0007669"/>
    <property type="project" value="InterPro"/>
</dbReference>
<evidence type="ECO:0000256" key="1">
    <source>
        <dbReference type="SAM" id="Coils"/>
    </source>
</evidence>
<evidence type="ECO:0000259" key="2">
    <source>
        <dbReference type="Pfam" id="PF00246"/>
    </source>
</evidence>
<dbReference type="Proteomes" id="UP001321047">
    <property type="component" value="Unassembled WGS sequence"/>
</dbReference>